<keyword evidence="3" id="KW-0285">Flavoprotein</keyword>
<dbReference type="Gene3D" id="1.10.540.10">
    <property type="entry name" value="Acyl-CoA dehydrogenase/oxidase, N-terminal domain"/>
    <property type="match status" value="1"/>
</dbReference>
<dbReference type="SUPFAM" id="SSF47203">
    <property type="entry name" value="Acyl-CoA dehydrogenase C-terminal domain-like"/>
    <property type="match status" value="1"/>
</dbReference>
<evidence type="ECO:0000256" key="2">
    <source>
        <dbReference type="ARBA" id="ARBA00009347"/>
    </source>
</evidence>
<dbReference type="Pfam" id="PF00441">
    <property type="entry name" value="Acyl-CoA_dh_1"/>
    <property type="match status" value="1"/>
</dbReference>
<comment type="caution">
    <text evidence="7">The sequence shown here is derived from an EMBL/GenBank/DDBJ whole genome shotgun (WGS) entry which is preliminary data.</text>
</comment>
<comment type="similarity">
    <text evidence="2">Belongs to the acyl-CoA dehydrogenase family.</text>
</comment>
<accession>A0ABP8NZ04</accession>
<dbReference type="InterPro" id="IPR036250">
    <property type="entry name" value="AcylCo_DH-like_C"/>
</dbReference>
<dbReference type="RefSeq" id="WP_345342830.1">
    <property type="nucleotide sequence ID" value="NZ_BAABFB010000024.1"/>
</dbReference>
<evidence type="ECO:0000313" key="7">
    <source>
        <dbReference type="EMBL" id="GAA4475006.1"/>
    </source>
</evidence>
<dbReference type="SUPFAM" id="SSF56645">
    <property type="entry name" value="Acyl-CoA dehydrogenase NM domain-like"/>
    <property type="match status" value="1"/>
</dbReference>
<proteinExistence type="inferred from homology"/>
<evidence type="ECO:0000313" key="8">
    <source>
        <dbReference type="Proteomes" id="UP001501183"/>
    </source>
</evidence>
<keyword evidence="8" id="KW-1185">Reference proteome</keyword>
<feature type="domain" description="Acyl-CoA dehydrogenase/oxidase C-terminal" evidence="6">
    <location>
        <begin position="190"/>
        <end position="317"/>
    </location>
</feature>
<name>A0ABP8NZ04_9NOCA</name>
<keyword evidence="4" id="KW-0274">FAD</keyword>
<evidence type="ECO:0000256" key="4">
    <source>
        <dbReference type="ARBA" id="ARBA00022827"/>
    </source>
</evidence>
<reference evidence="8" key="1">
    <citation type="journal article" date="2019" name="Int. J. Syst. Evol. Microbiol.">
        <title>The Global Catalogue of Microorganisms (GCM) 10K type strain sequencing project: providing services to taxonomists for standard genome sequencing and annotation.</title>
        <authorList>
            <consortium name="The Broad Institute Genomics Platform"/>
            <consortium name="The Broad Institute Genome Sequencing Center for Infectious Disease"/>
            <person name="Wu L."/>
            <person name="Ma J."/>
        </authorList>
    </citation>
    <scope>NUCLEOTIDE SEQUENCE [LARGE SCALE GENOMIC DNA]</scope>
    <source>
        <strain evidence="8">JCM 32206</strain>
    </source>
</reference>
<evidence type="ECO:0000256" key="1">
    <source>
        <dbReference type="ARBA" id="ARBA00001974"/>
    </source>
</evidence>
<protein>
    <submittedName>
        <fullName evidence="7">Acyl-CoA dehydrogenase family protein</fullName>
    </submittedName>
</protein>
<dbReference type="InterPro" id="IPR009100">
    <property type="entry name" value="AcylCoA_DH/oxidase_NM_dom_sf"/>
</dbReference>
<dbReference type="Gene3D" id="1.20.140.10">
    <property type="entry name" value="Butyryl-CoA Dehydrogenase, subunit A, domain 3"/>
    <property type="match status" value="1"/>
</dbReference>
<dbReference type="PANTHER" id="PTHR43884:SF20">
    <property type="entry name" value="ACYL-COA DEHYDROGENASE FADE28"/>
    <property type="match status" value="1"/>
</dbReference>
<sequence>MTAINDFVDQSELQQLTELVEQIATSAGAGEDCASAASLDRAAWDLLTQAGLTELTTDEGGDGAGWPHVAVVLRELGRHAVLVPFVEHVVLASWLLQTAGLPSGGGLRTAVTAVAGQAGTTIPWGRDVDGIVVLEVAGDGATARIAEVPVPSLDLAFDVNVAGEPRDRARVTLDEFDSRPVDPALAEQFLLRGVLARSLMISGAAHRALDLVVEHVTTREQFGRALGKFQAVQHLVADMASESTLVDASTGAAVDALVAHGIGDPRARFAIACAASCTGHAASTIVRNAHQVLGAMGFTHEHTLHRYTNRILSWRSESGAVRQWDERVARAAAQTPRDSMWSLIGDS</sequence>
<dbReference type="InterPro" id="IPR009075">
    <property type="entry name" value="AcylCo_DH/oxidase_C"/>
</dbReference>
<comment type="cofactor">
    <cofactor evidence="1">
        <name>FAD</name>
        <dbReference type="ChEBI" id="CHEBI:57692"/>
    </cofactor>
</comment>
<organism evidence="7 8">
    <name type="scientific">Rhodococcus olei</name>
    <dbReference type="NCBI Taxonomy" id="2161675"/>
    <lineage>
        <taxon>Bacteria</taxon>
        <taxon>Bacillati</taxon>
        <taxon>Actinomycetota</taxon>
        <taxon>Actinomycetes</taxon>
        <taxon>Mycobacteriales</taxon>
        <taxon>Nocardiaceae</taxon>
        <taxon>Rhodococcus</taxon>
    </lineage>
</organism>
<evidence type="ECO:0000256" key="5">
    <source>
        <dbReference type="ARBA" id="ARBA00023002"/>
    </source>
</evidence>
<dbReference type="InterPro" id="IPR037069">
    <property type="entry name" value="AcylCoA_DH/ox_N_sf"/>
</dbReference>
<evidence type="ECO:0000259" key="6">
    <source>
        <dbReference type="Pfam" id="PF00441"/>
    </source>
</evidence>
<gene>
    <name evidence="7" type="ORF">GCM10023094_11630</name>
</gene>
<dbReference type="PANTHER" id="PTHR43884">
    <property type="entry name" value="ACYL-COA DEHYDROGENASE"/>
    <property type="match status" value="1"/>
</dbReference>
<dbReference type="Proteomes" id="UP001501183">
    <property type="component" value="Unassembled WGS sequence"/>
</dbReference>
<keyword evidence="5" id="KW-0560">Oxidoreductase</keyword>
<evidence type="ECO:0000256" key="3">
    <source>
        <dbReference type="ARBA" id="ARBA00022630"/>
    </source>
</evidence>
<dbReference type="EMBL" id="BAABFB010000024">
    <property type="protein sequence ID" value="GAA4475006.1"/>
    <property type="molecule type" value="Genomic_DNA"/>
</dbReference>